<comment type="subcellular location">
    <subcellularLocation>
        <location evidence="5">Nucleus</location>
    </subcellularLocation>
</comment>
<comment type="caution">
    <text evidence="8">The sequence shown here is derived from an EMBL/GenBank/DDBJ whole genome shotgun (WGS) entry which is preliminary data.</text>
</comment>
<dbReference type="InterPro" id="IPR046360">
    <property type="entry name" value="T-box_DNA-bd"/>
</dbReference>
<keyword evidence="9" id="KW-1185">Reference proteome</keyword>
<feature type="compositionally biased region" description="Low complexity" evidence="6">
    <location>
        <begin position="149"/>
        <end position="167"/>
    </location>
</feature>
<evidence type="ECO:0000256" key="1">
    <source>
        <dbReference type="ARBA" id="ARBA00023015"/>
    </source>
</evidence>
<evidence type="ECO:0000259" key="7">
    <source>
        <dbReference type="PROSITE" id="PS50252"/>
    </source>
</evidence>
<dbReference type="GO" id="GO:0003677">
    <property type="term" value="F:DNA binding"/>
    <property type="evidence" value="ECO:0007669"/>
    <property type="project" value="UniProtKB-UniRule"/>
</dbReference>
<feature type="compositionally biased region" description="Acidic residues" evidence="6">
    <location>
        <begin position="133"/>
        <end position="143"/>
    </location>
</feature>
<dbReference type="GO" id="GO:0003700">
    <property type="term" value="F:DNA-binding transcription factor activity"/>
    <property type="evidence" value="ECO:0007669"/>
    <property type="project" value="InterPro"/>
</dbReference>
<dbReference type="Pfam" id="PF00907">
    <property type="entry name" value="T-box"/>
    <property type="match status" value="1"/>
</dbReference>
<evidence type="ECO:0000256" key="4">
    <source>
        <dbReference type="ARBA" id="ARBA00023242"/>
    </source>
</evidence>
<evidence type="ECO:0000256" key="3">
    <source>
        <dbReference type="ARBA" id="ARBA00023163"/>
    </source>
</evidence>
<protein>
    <recommendedName>
        <fullName evidence="7">T-box domain-containing protein</fullName>
    </recommendedName>
</protein>
<dbReference type="AlphaFoldDB" id="A0A8S1HCI3"/>
<feature type="region of interest" description="Disordered" evidence="6">
    <location>
        <begin position="43"/>
        <end position="66"/>
    </location>
</feature>
<accession>A0A8S1HCI3</accession>
<dbReference type="Proteomes" id="UP000835052">
    <property type="component" value="Unassembled WGS sequence"/>
</dbReference>
<dbReference type="EMBL" id="CAJGYM010000044">
    <property type="protein sequence ID" value="CAD6194436.1"/>
    <property type="molecule type" value="Genomic_DNA"/>
</dbReference>
<dbReference type="GO" id="GO:0045893">
    <property type="term" value="P:positive regulation of DNA-templated transcription"/>
    <property type="evidence" value="ECO:0007669"/>
    <property type="project" value="InterPro"/>
</dbReference>
<dbReference type="GO" id="GO:0005634">
    <property type="term" value="C:nucleus"/>
    <property type="evidence" value="ECO:0007669"/>
    <property type="project" value="UniProtKB-SubCell"/>
</dbReference>
<keyword evidence="3" id="KW-0804">Transcription</keyword>
<feature type="domain" description="T-box" evidence="7">
    <location>
        <begin position="180"/>
        <end position="203"/>
    </location>
</feature>
<dbReference type="InterPro" id="IPR008967">
    <property type="entry name" value="p53-like_TF_DNA-bd_sf"/>
</dbReference>
<feature type="compositionally biased region" description="Basic and acidic residues" evidence="6">
    <location>
        <begin position="54"/>
        <end position="66"/>
    </location>
</feature>
<evidence type="ECO:0000256" key="5">
    <source>
        <dbReference type="PROSITE-ProRule" id="PRU00201"/>
    </source>
</evidence>
<keyword evidence="4 5" id="KW-0539">Nucleus</keyword>
<comment type="caution">
    <text evidence="5">Lacks conserved residue(s) required for the propagation of feature annotation.</text>
</comment>
<dbReference type="Gene3D" id="2.60.40.820">
    <property type="entry name" value="Transcription factor, T-box"/>
    <property type="match status" value="1"/>
</dbReference>
<keyword evidence="2 5" id="KW-0238">DNA-binding</keyword>
<evidence type="ECO:0000256" key="6">
    <source>
        <dbReference type="SAM" id="MobiDB-lite"/>
    </source>
</evidence>
<dbReference type="PROSITE" id="PS50252">
    <property type="entry name" value="TBOX_3"/>
    <property type="match status" value="1"/>
</dbReference>
<name>A0A8S1HCI3_9PELO</name>
<gene>
    <name evidence="8" type="ORF">CAUJ_LOCUS10355</name>
</gene>
<proteinExistence type="predicted"/>
<reference evidence="8" key="1">
    <citation type="submission" date="2020-10" db="EMBL/GenBank/DDBJ databases">
        <authorList>
            <person name="Kikuchi T."/>
        </authorList>
    </citation>
    <scope>NUCLEOTIDE SEQUENCE</scope>
    <source>
        <strain evidence="8">NKZ352</strain>
    </source>
</reference>
<evidence type="ECO:0000256" key="2">
    <source>
        <dbReference type="ARBA" id="ARBA00023125"/>
    </source>
</evidence>
<dbReference type="OrthoDB" id="7442607at2759"/>
<organism evidence="8 9">
    <name type="scientific">Caenorhabditis auriculariae</name>
    <dbReference type="NCBI Taxonomy" id="2777116"/>
    <lineage>
        <taxon>Eukaryota</taxon>
        <taxon>Metazoa</taxon>
        <taxon>Ecdysozoa</taxon>
        <taxon>Nematoda</taxon>
        <taxon>Chromadorea</taxon>
        <taxon>Rhabditida</taxon>
        <taxon>Rhabditina</taxon>
        <taxon>Rhabditomorpha</taxon>
        <taxon>Rhabditoidea</taxon>
        <taxon>Rhabditidae</taxon>
        <taxon>Peloderinae</taxon>
        <taxon>Caenorhabditis</taxon>
    </lineage>
</organism>
<dbReference type="SUPFAM" id="SSF49417">
    <property type="entry name" value="p53-like transcription factors"/>
    <property type="match status" value="1"/>
</dbReference>
<evidence type="ECO:0000313" key="8">
    <source>
        <dbReference type="EMBL" id="CAD6194436.1"/>
    </source>
</evidence>
<feature type="region of interest" description="Disordered" evidence="6">
    <location>
        <begin position="133"/>
        <end position="170"/>
    </location>
</feature>
<keyword evidence="1" id="KW-0805">Transcription regulation</keyword>
<dbReference type="InterPro" id="IPR036960">
    <property type="entry name" value="T-box_sf"/>
</dbReference>
<sequence>MLLSADPTTQVLSQPSIKPHGALNLSFSLILVPPTILPYRQASQKPLTAQSGCEAKKDEKKKKTEDVAATPLATAAGVDAGHSLAPPTFRDFQDLGPFSSGWTMAKRPAEDDVIVSTDVIVKKPKFSIETLLDDGESSEDNEEIAVALSPTETTPSATTPTPKTPAARTKEGNLAVDCQLEGAELWTKFYDLGTEMIITKSGRSRRMVLAIWQMRRDRQKRPQLEFFVGRQLTPPPPFHQMSSSLDGPVVAF</sequence>
<evidence type="ECO:0000313" key="9">
    <source>
        <dbReference type="Proteomes" id="UP000835052"/>
    </source>
</evidence>